<reference evidence="5" key="1">
    <citation type="journal article" date="2023" name="bioRxiv">
        <title>Improved chromosome-level genome assembly for marigold (Tagetes erecta).</title>
        <authorList>
            <person name="Jiang F."/>
            <person name="Yuan L."/>
            <person name="Wang S."/>
            <person name="Wang H."/>
            <person name="Xu D."/>
            <person name="Wang A."/>
            <person name="Fan W."/>
        </authorList>
    </citation>
    <scope>NUCLEOTIDE SEQUENCE</scope>
    <source>
        <strain evidence="5">WSJ</strain>
        <tissue evidence="5">Leaf</tissue>
    </source>
</reference>
<dbReference type="Proteomes" id="UP001229421">
    <property type="component" value="Unassembled WGS sequence"/>
</dbReference>
<dbReference type="PANTHER" id="PTHR46248:SF9">
    <property type="entry name" value="EXPRESSED PROTEIN"/>
    <property type="match status" value="1"/>
</dbReference>
<dbReference type="EMBL" id="JAUHHV010000004">
    <property type="protein sequence ID" value="KAK1427392.1"/>
    <property type="molecule type" value="Genomic_DNA"/>
</dbReference>
<dbReference type="PANTHER" id="PTHR46248">
    <property type="entry name" value="EXPRESSED PROTEIN"/>
    <property type="match status" value="1"/>
</dbReference>
<dbReference type="InterPro" id="IPR006869">
    <property type="entry name" value="DUF547"/>
</dbReference>
<sequence>MIRTNRGNTHTQHTLFFNLVIYSAEYKYLSPFSLHFLSLLVLINSSTRSTTNSFKGFINVVIVCIKMNTRVKTNVRSMKTTLLRDQKVDVQMQMEVEKTNTNANITSRRKGSVRERKMALQQDVEKLRKKLRHEENVHRALERAFTRPLGALPRLPPYLPPTTLELLAEVAVLEEEVVRLEEQVVHFRQDLYQEAVYISSSKRNLENSLDFQEPSNDENKAETNLSTPIENSPIVSVLVGKENQSSSFTKNECRSPNPKSKTVDAKRSSVVSKSPGKRLAPKKIQFEGRKMEGANVDGKTNLIEEKGDDDPNKISESILKCLMNIFVRMSSTRSKSMTEMIPSLTTNETLKETEFMDPYNICFEYEKRDVGPYTNLYAIEANSINKNRTTNSLFLIQRLKILLGKLASVSLKNLSHQEKLAFWINIYNSCMMNAFLEHGIPENPEMVVQLMQKATINVGGHYLNAISIEHFILRLPYHSKYTFAKGLKNDEITARSVFGLELSEPLVTFALSCGSWSSPAVRIYTGSQVENELEIAKKDYLQAAIGISTTKNLVAIPKLLDWYMLDFAKDMDSLLDWVCLQLPNETGKQAMKCLERNKSVPLSHCLRVIPYEFRFRYLLHK</sequence>
<feature type="domain" description="DUF547" evidence="3">
    <location>
        <begin position="411"/>
        <end position="541"/>
    </location>
</feature>
<feature type="coiled-coil region" evidence="1">
    <location>
        <begin position="110"/>
        <end position="190"/>
    </location>
</feature>
<organism evidence="5 6">
    <name type="scientific">Tagetes erecta</name>
    <name type="common">African marigold</name>
    <dbReference type="NCBI Taxonomy" id="13708"/>
    <lineage>
        <taxon>Eukaryota</taxon>
        <taxon>Viridiplantae</taxon>
        <taxon>Streptophyta</taxon>
        <taxon>Embryophyta</taxon>
        <taxon>Tracheophyta</taxon>
        <taxon>Spermatophyta</taxon>
        <taxon>Magnoliopsida</taxon>
        <taxon>eudicotyledons</taxon>
        <taxon>Gunneridae</taxon>
        <taxon>Pentapetalae</taxon>
        <taxon>asterids</taxon>
        <taxon>campanulids</taxon>
        <taxon>Asterales</taxon>
        <taxon>Asteraceae</taxon>
        <taxon>Asteroideae</taxon>
        <taxon>Heliantheae alliance</taxon>
        <taxon>Tageteae</taxon>
        <taxon>Tagetes</taxon>
    </lineage>
</organism>
<feature type="region of interest" description="Disordered" evidence="2">
    <location>
        <begin position="243"/>
        <end position="278"/>
    </location>
</feature>
<keyword evidence="1" id="KW-0175">Coiled coil</keyword>
<dbReference type="AlphaFoldDB" id="A0AAD8KW44"/>
<evidence type="ECO:0000313" key="6">
    <source>
        <dbReference type="Proteomes" id="UP001229421"/>
    </source>
</evidence>
<comment type="caution">
    <text evidence="5">The sequence shown here is derived from an EMBL/GenBank/DDBJ whole genome shotgun (WGS) entry which is preliminary data.</text>
</comment>
<dbReference type="InterPro" id="IPR025757">
    <property type="entry name" value="MIP1_Leuzipper"/>
</dbReference>
<dbReference type="Pfam" id="PF14389">
    <property type="entry name" value="Lzipper-MIP1"/>
    <property type="match status" value="1"/>
</dbReference>
<feature type="domain" description="Ternary complex factor MIP1 leucine-zipper" evidence="4">
    <location>
        <begin position="113"/>
        <end position="194"/>
    </location>
</feature>
<name>A0AAD8KW44_TARER</name>
<evidence type="ECO:0000259" key="3">
    <source>
        <dbReference type="Pfam" id="PF04784"/>
    </source>
</evidence>
<proteinExistence type="predicted"/>
<evidence type="ECO:0008006" key="7">
    <source>
        <dbReference type="Google" id="ProtNLM"/>
    </source>
</evidence>
<dbReference type="Pfam" id="PF04784">
    <property type="entry name" value="DUF547"/>
    <property type="match status" value="1"/>
</dbReference>
<accession>A0AAD8KW44</accession>
<protein>
    <recommendedName>
        <fullName evidence="7">Ternary complex factor MIP1, leucine-zipper</fullName>
    </recommendedName>
</protein>
<evidence type="ECO:0000256" key="1">
    <source>
        <dbReference type="SAM" id="Coils"/>
    </source>
</evidence>
<gene>
    <name evidence="5" type="ORF">QVD17_16075</name>
</gene>
<evidence type="ECO:0000313" key="5">
    <source>
        <dbReference type="EMBL" id="KAK1427392.1"/>
    </source>
</evidence>
<evidence type="ECO:0000256" key="2">
    <source>
        <dbReference type="SAM" id="MobiDB-lite"/>
    </source>
</evidence>
<evidence type="ECO:0000259" key="4">
    <source>
        <dbReference type="Pfam" id="PF14389"/>
    </source>
</evidence>
<keyword evidence="6" id="KW-1185">Reference proteome</keyword>